<sequence>MFRFLSFGLCSITVFAGSAAGQVTLNRGFERALRVGGYDTAIGDSLICYAETNTASTFDLSRLCGIVPARSSGNDGYTGSGSGYSGGGSDGVCNFPDDIARDGSRCGGRARSEKPGGR</sequence>
<protein>
    <submittedName>
        <fullName evidence="2">Uncharacterized protein</fullName>
    </submittedName>
</protein>
<accession>A0ABR8FIT6</accession>
<comment type="caution">
    <text evidence="2">The sequence shown here is derived from an EMBL/GenBank/DDBJ whole genome shotgun (WGS) entry which is preliminary data.</text>
</comment>
<dbReference type="Proteomes" id="UP000640531">
    <property type="component" value="Unassembled WGS sequence"/>
</dbReference>
<evidence type="ECO:0000313" key="2">
    <source>
        <dbReference type="EMBL" id="MBD2570019.1"/>
    </source>
</evidence>
<keyword evidence="3" id="KW-1185">Reference proteome</keyword>
<keyword evidence="1" id="KW-0732">Signal</keyword>
<gene>
    <name evidence="2" type="ORF">H6G59_19385</name>
</gene>
<feature type="chain" id="PRO_5046226044" evidence="1">
    <location>
        <begin position="21"/>
        <end position="118"/>
    </location>
</feature>
<feature type="signal peptide" evidence="1">
    <location>
        <begin position="1"/>
        <end position="20"/>
    </location>
</feature>
<reference evidence="2 3" key="1">
    <citation type="journal article" date="2020" name="ISME J.">
        <title>Comparative genomics reveals insights into cyanobacterial evolution and habitat adaptation.</title>
        <authorList>
            <person name="Chen M.Y."/>
            <person name="Teng W.K."/>
            <person name="Zhao L."/>
            <person name="Hu C.X."/>
            <person name="Zhou Y.K."/>
            <person name="Han B.P."/>
            <person name="Song L.R."/>
            <person name="Shu W.S."/>
        </authorList>
    </citation>
    <scope>NUCLEOTIDE SEQUENCE [LARGE SCALE GENOMIC DNA]</scope>
    <source>
        <strain evidence="2 3">FACHB-196</strain>
    </source>
</reference>
<organism evidence="2 3">
    <name type="scientific">Anabaena lutea FACHB-196</name>
    <dbReference type="NCBI Taxonomy" id="2692881"/>
    <lineage>
        <taxon>Bacteria</taxon>
        <taxon>Bacillati</taxon>
        <taxon>Cyanobacteriota</taxon>
        <taxon>Cyanophyceae</taxon>
        <taxon>Nostocales</taxon>
        <taxon>Nostocaceae</taxon>
        <taxon>Anabaena</taxon>
    </lineage>
</organism>
<dbReference type="RefSeq" id="WP_190717363.1">
    <property type="nucleotide sequence ID" value="NZ_JACJST010000020.1"/>
</dbReference>
<evidence type="ECO:0000256" key="1">
    <source>
        <dbReference type="SAM" id="SignalP"/>
    </source>
</evidence>
<name>A0ABR8FIT6_9NOST</name>
<dbReference type="EMBL" id="JACJST010000020">
    <property type="protein sequence ID" value="MBD2570019.1"/>
    <property type="molecule type" value="Genomic_DNA"/>
</dbReference>
<evidence type="ECO:0000313" key="3">
    <source>
        <dbReference type="Proteomes" id="UP000640531"/>
    </source>
</evidence>
<proteinExistence type="predicted"/>